<name>A0AA92H962_RHIRH</name>
<evidence type="ECO:0000256" key="1">
    <source>
        <dbReference type="SAM" id="MobiDB-lite"/>
    </source>
</evidence>
<proteinExistence type="predicted"/>
<accession>A0AA92H962</accession>
<evidence type="ECO:0000313" key="3">
    <source>
        <dbReference type="Proteomes" id="UP000244335"/>
    </source>
</evidence>
<sequence length="67" mass="7343">MSGEHDAADRRHISIGKMPGAHKEKIKIRGASGQVESTIDPRSFAKNTLTSTVVEIARSPKPMEWLS</sequence>
<gene>
    <name evidence="2" type="ORF">DC430_12525</name>
</gene>
<comment type="caution">
    <text evidence="2">The sequence shown here is derived from an EMBL/GenBank/DDBJ whole genome shotgun (WGS) entry which is preliminary data.</text>
</comment>
<dbReference type="EMBL" id="QDFR01000003">
    <property type="protein sequence ID" value="PVE54060.1"/>
    <property type="molecule type" value="Genomic_DNA"/>
</dbReference>
<dbReference type="AlphaFoldDB" id="A0AA92H962"/>
<dbReference type="Proteomes" id="UP000244335">
    <property type="component" value="Unassembled WGS sequence"/>
</dbReference>
<feature type="compositionally biased region" description="Basic and acidic residues" evidence="1">
    <location>
        <begin position="1"/>
        <end position="12"/>
    </location>
</feature>
<evidence type="ECO:0000313" key="2">
    <source>
        <dbReference type="EMBL" id="PVE54060.1"/>
    </source>
</evidence>
<feature type="region of interest" description="Disordered" evidence="1">
    <location>
        <begin position="1"/>
        <end position="23"/>
    </location>
</feature>
<protein>
    <submittedName>
        <fullName evidence="2">Uncharacterized protein</fullName>
    </submittedName>
</protein>
<reference evidence="2 3" key="1">
    <citation type="submission" date="2018-04" db="EMBL/GenBank/DDBJ databases">
        <authorList>
            <person name="Hagen T."/>
        </authorList>
    </citation>
    <scope>NUCLEOTIDE SEQUENCE [LARGE SCALE GENOMIC DNA]</scope>
    <source>
        <strain evidence="2 3">TPD7009</strain>
    </source>
</reference>
<organism evidence="2 3">
    <name type="scientific">Rhizobium rhizogenes</name>
    <name type="common">Agrobacterium rhizogenes</name>
    <dbReference type="NCBI Taxonomy" id="359"/>
    <lineage>
        <taxon>Bacteria</taxon>
        <taxon>Pseudomonadati</taxon>
        <taxon>Pseudomonadota</taxon>
        <taxon>Alphaproteobacteria</taxon>
        <taxon>Hyphomicrobiales</taxon>
        <taxon>Rhizobiaceae</taxon>
        <taxon>Rhizobium/Agrobacterium group</taxon>
        <taxon>Rhizobium</taxon>
    </lineage>
</organism>